<feature type="region of interest" description="Disordered" evidence="1">
    <location>
        <begin position="1"/>
        <end position="38"/>
    </location>
</feature>
<dbReference type="AlphaFoldDB" id="A0A453H848"/>
<proteinExistence type="predicted"/>
<dbReference type="Proteomes" id="UP000015105">
    <property type="component" value="Chromosome 4D"/>
</dbReference>
<feature type="compositionally biased region" description="Basic and acidic residues" evidence="1">
    <location>
        <begin position="1"/>
        <end position="10"/>
    </location>
</feature>
<reference evidence="2" key="5">
    <citation type="journal article" date="2021" name="G3 (Bethesda)">
        <title>Aegilops tauschii genome assembly Aet v5.0 features greater sequence contiguity and improved annotation.</title>
        <authorList>
            <person name="Wang L."/>
            <person name="Zhu T."/>
            <person name="Rodriguez J.C."/>
            <person name="Deal K.R."/>
            <person name="Dubcovsky J."/>
            <person name="McGuire P.E."/>
            <person name="Lux T."/>
            <person name="Spannagl M."/>
            <person name="Mayer K.F.X."/>
            <person name="Baldrich P."/>
            <person name="Meyers B.C."/>
            <person name="Huo N."/>
            <person name="Gu Y.Q."/>
            <person name="Zhou H."/>
            <person name="Devos K.M."/>
            <person name="Bennetzen J.L."/>
            <person name="Unver T."/>
            <person name="Budak H."/>
            <person name="Gulick P.J."/>
            <person name="Galiba G."/>
            <person name="Kalapos B."/>
            <person name="Nelson D.R."/>
            <person name="Li P."/>
            <person name="You F.M."/>
            <person name="Luo M.C."/>
            <person name="Dvorak J."/>
        </authorList>
    </citation>
    <scope>NUCLEOTIDE SEQUENCE [LARGE SCALE GENOMIC DNA]</scope>
    <source>
        <strain evidence="2">cv. AL8/78</strain>
    </source>
</reference>
<evidence type="ECO:0000313" key="3">
    <source>
        <dbReference type="Proteomes" id="UP000015105"/>
    </source>
</evidence>
<protein>
    <submittedName>
        <fullName evidence="2">Uncharacterized protein</fullName>
    </submittedName>
</protein>
<feature type="compositionally biased region" description="Low complexity" evidence="1">
    <location>
        <begin position="189"/>
        <end position="200"/>
    </location>
</feature>
<reference evidence="3" key="2">
    <citation type="journal article" date="2017" name="Nat. Plants">
        <title>The Aegilops tauschii genome reveals multiple impacts of transposons.</title>
        <authorList>
            <person name="Zhao G."/>
            <person name="Zou C."/>
            <person name="Li K."/>
            <person name="Wang K."/>
            <person name="Li T."/>
            <person name="Gao L."/>
            <person name="Zhang X."/>
            <person name="Wang H."/>
            <person name="Yang Z."/>
            <person name="Liu X."/>
            <person name="Jiang W."/>
            <person name="Mao L."/>
            <person name="Kong X."/>
            <person name="Jiao Y."/>
            <person name="Jia J."/>
        </authorList>
    </citation>
    <scope>NUCLEOTIDE SEQUENCE [LARGE SCALE GENOMIC DNA]</scope>
    <source>
        <strain evidence="3">cv. AL8/78</strain>
    </source>
</reference>
<reference evidence="2" key="3">
    <citation type="journal article" date="2017" name="Nature">
        <title>Genome sequence of the progenitor of the wheat D genome Aegilops tauschii.</title>
        <authorList>
            <person name="Luo M.C."/>
            <person name="Gu Y.Q."/>
            <person name="Puiu D."/>
            <person name="Wang H."/>
            <person name="Twardziok S.O."/>
            <person name="Deal K.R."/>
            <person name="Huo N."/>
            <person name="Zhu T."/>
            <person name="Wang L."/>
            <person name="Wang Y."/>
            <person name="McGuire P.E."/>
            <person name="Liu S."/>
            <person name="Long H."/>
            <person name="Ramasamy R.K."/>
            <person name="Rodriguez J.C."/>
            <person name="Van S.L."/>
            <person name="Yuan L."/>
            <person name="Wang Z."/>
            <person name="Xia Z."/>
            <person name="Xiao L."/>
            <person name="Anderson O.D."/>
            <person name="Ouyang S."/>
            <person name="Liang Y."/>
            <person name="Zimin A.V."/>
            <person name="Pertea G."/>
            <person name="Qi P."/>
            <person name="Bennetzen J.L."/>
            <person name="Dai X."/>
            <person name="Dawson M.W."/>
            <person name="Muller H.G."/>
            <person name="Kugler K."/>
            <person name="Rivarola-Duarte L."/>
            <person name="Spannagl M."/>
            <person name="Mayer K.F.X."/>
            <person name="Lu F.H."/>
            <person name="Bevan M.W."/>
            <person name="Leroy P."/>
            <person name="Li P."/>
            <person name="You F.M."/>
            <person name="Sun Q."/>
            <person name="Liu Z."/>
            <person name="Lyons E."/>
            <person name="Wicker T."/>
            <person name="Salzberg S.L."/>
            <person name="Devos K.M."/>
            <person name="Dvorak J."/>
        </authorList>
    </citation>
    <scope>NUCLEOTIDE SEQUENCE [LARGE SCALE GENOMIC DNA]</scope>
    <source>
        <strain evidence="2">cv. AL8/78</strain>
    </source>
</reference>
<name>A0A453H848_AEGTS</name>
<dbReference type="Gramene" id="AET4Gv20103100.1">
    <property type="protein sequence ID" value="AET4Gv20103100.1"/>
    <property type="gene ID" value="AET4Gv20103100"/>
</dbReference>
<accession>A0A453H848</accession>
<feature type="region of interest" description="Disordered" evidence="1">
    <location>
        <begin position="119"/>
        <end position="200"/>
    </location>
</feature>
<reference evidence="2" key="4">
    <citation type="submission" date="2019-03" db="UniProtKB">
        <authorList>
            <consortium name="EnsemblPlants"/>
        </authorList>
    </citation>
    <scope>IDENTIFICATION</scope>
</reference>
<evidence type="ECO:0000313" key="2">
    <source>
        <dbReference type="EnsemblPlants" id="AET4Gv20103100.1"/>
    </source>
</evidence>
<sequence length="200" mass="21708">MPELLRERSSRATVASSKPPRPAFRSPPCMSPCQPPPASCRAGRTSSVFSPSTVTSFCAKTSFWCSCFLFGSFSDPQSSIGPLDLSSRRATLSAVQARSGVGSPPQLLLPASYLPLRLQGRVDPPSGQAQRRAAHHRRDSSTVASRPRRWPRAPRAQLPRSPSGLHHAGLRRVRNSSENPRHRVVREYAAPTATRASSSS</sequence>
<reference evidence="3" key="1">
    <citation type="journal article" date="2014" name="Science">
        <title>Ancient hybridizations among the ancestral genomes of bread wheat.</title>
        <authorList>
            <consortium name="International Wheat Genome Sequencing Consortium,"/>
            <person name="Marcussen T."/>
            <person name="Sandve S.R."/>
            <person name="Heier L."/>
            <person name="Spannagl M."/>
            <person name="Pfeifer M."/>
            <person name="Jakobsen K.S."/>
            <person name="Wulff B.B."/>
            <person name="Steuernagel B."/>
            <person name="Mayer K.F."/>
            <person name="Olsen O.A."/>
        </authorList>
    </citation>
    <scope>NUCLEOTIDE SEQUENCE [LARGE SCALE GENOMIC DNA]</scope>
    <source>
        <strain evidence="3">cv. AL8/78</strain>
    </source>
</reference>
<keyword evidence="3" id="KW-1185">Reference proteome</keyword>
<feature type="compositionally biased region" description="Pro residues" evidence="1">
    <location>
        <begin position="29"/>
        <end position="38"/>
    </location>
</feature>
<organism evidence="2 3">
    <name type="scientific">Aegilops tauschii subsp. strangulata</name>
    <name type="common">Goatgrass</name>
    <dbReference type="NCBI Taxonomy" id="200361"/>
    <lineage>
        <taxon>Eukaryota</taxon>
        <taxon>Viridiplantae</taxon>
        <taxon>Streptophyta</taxon>
        <taxon>Embryophyta</taxon>
        <taxon>Tracheophyta</taxon>
        <taxon>Spermatophyta</taxon>
        <taxon>Magnoliopsida</taxon>
        <taxon>Liliopsida</taxon>
        <taxon>Poales</taxon>
        <taxon>Poaceae</taxon>
        <taxon>BOP clade</taxon>
        <taxon>Pooideae</taxon>
        <taxon>Triticodae</taxon>
        <taxon>Triticeae</taxon>
        <taxon>Triticinae</taxon>
        <taxon>Aegilops</taxon>
    </lineage>
</organism>
<evidence type="ECO:0000256" key="1">
    <source>
        <dbReference type="SAM" id="MobiDB-lite"/>
    </source>
</evidence>
<dbReference type="EnsemblPlants" id="AET4Gv20103100.1">
    <property type="protein sequence ID" value="AET4Gv20103100.1"/>
    <property type="gene ID" value="AET4Gv20103100"/>
</dbReference>